<name>Q9U921_TETTH</name>
<evidence type="ECO:0000256" key="7">
    <source>
        <dbReference type="ARBA" id="ARBA00023175"/>
    </source>
</evidence>
<proteinExistence type="inferred from homology"/>
<dbReference type="AlphaFoldDB" id="Q9U921"/>
<keyword evidence="6 11" id="KW-0175">Coiled coil</keyword>
<reference evidence="14" key="1">
    <citation type="submission" date="1999-07" db="EMBL/GenBank/DDBJ databases">
        <title>Kinesin-II is preferentially targeted to assembling cilia and is required for ciliogenesis and normal cytokinesis in Tetrahymena.</title>
        <authorList>
            <person name="Brown J.M."/>
            <person name="Marsala C."/>
            <person name="Kosoy R."/>
            <person name="Gaertig J."/>
        </authorList>
    </citation>
    <scope>NUCLEOTIDE SEQUENCE</scope>
</reference>
<sequence length="697" mass="81626">MTTSKNNSECFKVAVRCRPLNNDEIQNERSSVVSVNPQRGEIQIKQKHDQAEQHRIFAFDQVFEPDIQQEVVYKCIAYPIVESVLEGYNGTIFAYGQTGTGKTHTIQGRNEPINERGIIPRAFEHIFHSIKGSPNTQFLVHVSFLELYNEEIQDLLSTKNKKLELREKAETGVFVKDLTSFLVQNEQELNDKFQQGILNRKVGQTKMSSCSSRSHSILSVTIERCDVVNGENHIKVGKLNLVDLAGSERQSKTQATGSRFKEGVYINLSLTTLGNVISSLIDPKASHIPYRDSKLTRILQDSLGGNTKTVMIANIGPADYNQDETISTLRYAHRAKSIQNHAQINEDPKQAMIRKFQEEISSLKQQLSGLLETGGDFNMNAEVKKIEKIVFKYDDEEIIKLKQKLEQQKSDIENNYENEVKKIEEDKQLQEKEKQQLIYQLQEKEQKYNNKNSNNKNYLVNFRKCNIKQYEGEETMQRVLENERQLNKELQQANERDRQAALQIQQNEDFILEINMKFKNQVEEKQEKQKRINLLFDRLCQIQQQNKDIDEFYVSEIDQLQESYRDLQKELKLKRFILDYFIPQKELKRLSEKAMYSEEQQNWVYPIQNLTGKYMRRSDESQVSLKEIQSEDLEQDSKVYFVYTEQGPIREQFFYTTEIKKQEYAQRKNDPLKQNFEQSNTQFVKTKKRSKSQINQI</sequence>
<dbReference type="PANTHER" id="PTHR47969">
    <property type="entry name" value="CHROMOSOME-ASSOCIATED KINESIN KIF4A-RELATED"/>
    <property type="match status" value="1"/>
</dbReference>
<dbReference type="SUPFAM" id="SSF52540">
    <property type="entry name" value="P-loop containing nucleoside triphosphate hydrolases"/>
    <property type="match status" value="1"/>
</dbReference>
<dbReference type="EMBL" id="AJ244021">
    <property type="protein sequence ID" value="CAB51811.1"/>
    <property type="molecule type" value="Genomic_DNA"/>
</dbReference>
<evidence type="ECO:0000259" key="13">
    <source>
        <dbReference type="PROSITE" id="PS50067"/>
    </source>
</evidence>
<dbReference type="GO" id="GO:0003777">
    <property type="term" value="F:microtubule motor activity"/>
    <property type="evidence" value="ECO:0007669"/>
    <property type="project" value="InterPro"/>
</dbReference>
<feature type="coiled-coil region" evidence="11">
    <location>
        <begin position="353"/>
        <end position="507"/>
    </location>
</feature>
<evidence type="ECO:0000256" key="5">
    <source>
        <dbReference type="ARBA" id="ARBA00022840"/>
    </source>
</evidence>
<dbReference type="PROSITE" id="PS50067">
    <property type="entry name" value="KINESIN_MOTOR_2"/>
    <property type="match status" value="1"/>
</dbReference>
<gene>
    <name evidence="14" type="primary">kin2</name>
</gene>
<dbReference type="InterPro" id="IPR036961">
    <property type="entry name" value="Kinesin_motor_dom_sf"/>
</dbReference>
<dbReference type="PRINTS" id="PR00380">
    <property type="entry name" value="KINESINHEAVY"/>
</dbReference>
<dbReference type="SMART" id="SM00129">
    <property type="entry name" value="KISc"/>
    <property type="match status" value="1"/>
</dbReference>
<evidence type="ECO:0000256" key="4">
    <source>
        <dbReference type="ARBA" id="ARBA00022741"/>
    </source>
</evidence>
<dbReference type="GO" id="GO:0005524">
    <property type="term" value="F:ATP binding"/>
    <property type="evidence" value="ECO:0007669"/>
    <property type="project" value="UniProtKB-UniRule"/>
</dbReference>
<evidence type="ECO:0000256" key="8">
    <source>
        <dbReference type="ARBA" id="ARBA00023212"/>
    </source>
</evidence>
<comment type="subcellular location">
    <subcellularLocation>
        <location evidence="1">Cytoplasm</location>
        <location evidence="1">Cytoskeleton</location>
    </subcellularLocation>
</comment>
<evidence type="ECO:0000256" key="9">
    <source>
        <dbReference type="PROSITE-ProRule" id="PRU00283"/>
    </source>
</evidence>
<evidence type="ECO:0000256" key="11">
    <source>
        <dbReference type="SAM" id="Coils"/>
    </source>
</evidence>
<feature type="region of interest" description="Disordered" evidence="12">
    <location>
        <begin position="670"/>
        <end position="697"/>
    </location>
</feature>
<evidence type="ECO:0000256" key="1">
    <source>
        <dbReference type="ARBA" id="ARBA00004245"/>
    </source>
</evidence>
<dbReference type="GO" id="GO:0005874">
    <property type="term" value="C:microtubule"/>
    <property type="evidence" value="ECO:0007669"/>
    <property type="project" value="UniProtKB-KW"/>
</dbReference>
<keyword evidence="2" id="KW-0963">Cytoplasm</keyword>
<evidence type="ECO:0000313" key="14">
    <source>
        <dbReference type="EMBL" id="CAB51811.1"/>
    </source>
</evidence>
<dbReference type="InterPro" id="IPR027640">
    <property type="entry name" value="Kinesin-like_fam"/>
</dbReference>
<dbReference type="Gene3D" id="3.40.850.10">
    <property type="entry name" value="Kinesin motor domain"/>
    <property type="match status" value="1"/>
</dbReference>
<keyword evidence="8" id="KW-0206">Cytoskeleton</keyword>
<evidence type="ECO:0000256" key="2">
    <source>
        <dbReference type="ARBA" id="ARBA00022490"/>
    </source>
</evidence>
<dbReference type="Pfam" id="PF00225">
    <property type="entry name" value="Kinesin"/>
    <property type="match status" value="1"/>
</dbReference>
<protein>
    <recommendedName>
        <fullName evidence="10">Kinesin-like protein</fullName>
    </recommendedName>
</protein>
<dbReference type="InterPro" id="IPR001752">
    <property type="entry name" value="Kinesin_motor_dom"/>
</dbReference>
<evidence type="ECO:0000256" key="3">
    <source>
        <dbReference type="ARBA" id="ARBA00022701"/>
    </source>
</evidence>
<dbReference type="PROSITE" id="PS00411">
    <property type="entry name" value="KINESIN_MOTOR_1"/>
    <property type="match status" value="1"/>
</dbReference>
<dbReference type="InterPro" id="IPR027417">
    <property type="entry name" value="P-loop_NTPase"/>
</dbReference>
<dbReference type="GO" id="GO:0007018">
    <property type="term" value="P:microtubule-based movement"/>
    <property type="evidence" value="ECO:0007669"/>
    <property type="project" value="InterPro"/>
</dbReference>
<keyword evidence="3 10" id="KW-0493">Microtubule</keyword>
<organism evidence="14">
    <name type="scientific">Tetrahymena thermophila</name>
    <dbReference type="NCBI Taxonomy" id="5911"/>
    <lineage>
        <taxon>Eukaryota</taxon>
        <taxon>Sar</taxon>
        <taxon>Alveolata</taxon>
        <taxon>Ciliophora</taxon>
        <taxon>Intramacronucleata</taxon>
        <taxon>Oligohymenophorea</taxon>
        <taxon>Hymenostomatida</taxon>
        <taxon>Tetrahymenina</taxon>
        <taxon>Tetrahymenidae</taxon>
        <taxon>Tetrahymena</taxon>
    </lineage>
</organism>
<dbReference type="GO" id="GO:0008017">
    <property type="term" value="F:microtubule binding"/>
    <property type="evidence" value="ECO:0007669"/>
    <property type="project" value="InterPro"/>
</dbReference>
<evidence type="ECO:0000256" key="12">
    <source>
        <dbReference type="SAM" id="MobiDB-lite"/>
    </source>
</evidence>
<dbReference type="FunFam" id="3.40.850.10:FF:000029">
    <property type="entry name" value="Kinesin-like protein KIF17"/>
    <property type="match status" value="1"/>
</dbReference>
<feature type="compositionally biased region" description="Polar residues" evidence="12">
    <location>
        <begin position="675"/>
        <end position="684"/>
    </location>
</feature>
<evidence type="ECO:0000256" key="10">
    <source>
        <dbReference type="RuleBase" id="RU000394"/>
    </source>
</evidence>
<accession>Q9U921</accession>
<comment type="similarity">
    <text evidence="9 10">Belongs to the TRAFAC class myosin-kinesin ATPase superfamily. Kinesin family.</text>
</comment>
<keyword evidence="7 9" id="KW-0505">Motor protein</keyword>
<feature type="binding site" evidence="9">
    <location>
        <begin position="96"/>
        <end position="103"/>
    </location>
    <ligand>
        <name>ATP</name>
        <dbReference type="ChEBI" id="CHEBI:30616"/>
    </ligand>
</feature>
<feature type="domain" description="Kinesin motor" evidence="13">
    <location>
        <begin position="10"/>
        <end position="338"/>
    </location>
</feature>
<evidence type="ECO:0000256" key="6">
    <source>
        <dbReference type="ARBA" id="ARBA00023054"/>
    </source>
</evidence>
<dbReference type="InterPro" id="IPR019821">
    <property type="entry name" value="Kinesin_motor_CS"/>
</dbReference>
<keyword evidence="4 9" id="KW-0547">Nucleotide-binding</keyword>
<keyword evidence="5 9" id="KW-0067">ATP-binding</keyword>